<dbReference type="SUPFAM" id="SSF55120">
    <property type="entry name" value="Pseudouridine synthase"/>
    <property type="match status" value="1"/>
</dbReference>
<evidence type="ECO:0000259" key="5">
    <source>
        <dbReference type="Pfam" id="PF00849"/>
    </source>
</evidence>
<keyword evidence="7" id="KW-1185">Reference proteome</keyword>
<evidence type="ECO:0000256" key="4">
    <source>
        <dbReference type="SAM" id="MobiDB-lite"/>
    </source>
</evidence>
<dbReference type="Proteomes" id="UP001589613">
    <property type="component" value="Unassembled WGS sequence"/>
</dbReference>
<accession>A0ABV5V3P4</accession>
<dbReference type="Pfam" id="PF00849">
    <property type="entry name" value="PseudoU_synth_2"/>
    <property type="match status" value="1"/>
</dbReference>
<dbReference type="InterPro" id="IPR050188">
    <property type="entry name" value="RluA_PseudoU_synthase"/>
</dbReference>
<dbReference type="InterPro" id="IPR020103">
    <property type="entry name" value="PsdUridine_synth_cat_dom_sf"/>
</dbReference>
<name>A0ABV5V3P4_9MICO</name>
<feature type="compositionally biased region" description="Basic and acidic residues" evidence="4">
    <location>
        <begin position="9"/>
        <end position="25"/>
    </location>
</feature>
<comment type="caution">
    <text evidence="6">The sequence shown here is derived from an EMBL/GenBank/DDBJ whole genome shotgun (WGS) entry which is preliminary data.</text>
</comment>
<feature type="domain" description="Pseudouridine synthase RsuA/RluA-like" evidence="5">
    <location>
        <begin position="103"/>
        <end position="249"/>
    </location>
</feature>
<evidence type="ECO:0000313" key="7">
    <source>
        <dbReference type="Proteomes" id="UP001589613"/>
    </source>
</evidence>
<reference evidence="6 7" key="1">
    <citation type="submission" date="2024-09" db="EMBL/GenBank/DDBJ databases">
        <authorList>
            <person name="Sun Q."/>
            <person name="Mori K."/>
        </authorList>
    </citation>
    <scope>NUCLEOTIDE SEQUENCE [LARGE SCALE GENOMIC DNA]</scope>
    <source>
        <strain evidence="6 7">JCM 12763</strain>
    </source>
</reference>
<evidence type="ECO:0000313" key="6">
    <source>
        <dbReference type="EMBL" id="MFB9732426.1"/>
    </source>
</evidence>
<comment type="catalytic activity">
    <reaction evidence="1">
        <text>a uridine in RNA = a pseudouridine in RNA</text>
        <dbReference type="Rhea" id="RHEA:48348"/>
        <dbReference type="Rhea" id="RHEA-COMP:12068"/>
        <dbReference type="Rhea" id="RHEA-COMP:12069"/>
        <dbReference type="ChEBI" id="CHEBI:65314"/>
        <dbReference type="ChEBI" id="CHEBI:65315"/>
    </reaction>
</comment>
<dbReference type="InterPro" id="IPR006145">
    <property type="entry name" value="PsdUridine_synth_RsuA/RluA"/>
</dbReference>
<protein>
    <recommendedName>
        <fullName evidence="2">RNA pseudouridylate synthase</fullName>
    </recommendedName>
    <alternativeName>
        <fullName evidence="3">RNA-uridine isomerase</fullName>
    </alternativeName>
</protein>
<gene>
    <name evidence="6" type="ORF">ACFFN0_10260</name>
</gene>
<evidence type="ECO:0000256" key="3">
    <source>
        <dbReference type="ARBA" id="ARBA00033164"/>
    </source>
</evidence>
<organism evidence="6 7">
    <name type="scientific">Ornithinimicrobium kibberense</name>
    <dbReference type="NCBI Taxonomy" id="282060"/>
    <lineage>
        <taxon>Bacteria</taxon>
        <taxon>Bacillati</taxon>
        <taxon>Actinomycetota</taxon>
        <taxon>Actinomycetes</taxon>
        <taxon>Micrococcales</taxon>
        <taxon>Ornithinimicrobiaceae</taxon>
        <taxon>Ornithinimicrobium</taxon>
    </lineage>
</organism>
<feature type="region of interest" description="Disordered" evidence="4">
    <location>
        <begin position="1"/>
        <end position="25"/>
    </location>
</feature>
<evidence type="ECO:0000256" key="1">
    <source>
        <dbReference type="ARBA" id="ARBA00000073"/>
    </source>
</evidence>
<sequence length="307" mass="33182">MPARPGCSAEHDRGDCSAEHDRGDCSAEHPRTVVEFLVAVTGDEDGVCRRVRAGEVLLGDGTRVGPATPYGPGASVYLYRDLPEEVVVPGELTVLLHDEETGLLAVDKPPFLATMPRGSHVAQTAVVLLRRRLGLPELSPVHRLDRLTSGVLLLTTRADVRGAYQRMVQEGGLTKTYEALAPTAEHLDLPTVVRDRLVKRRGQLQAAVEPGEPNAETFVELVGTVAPGVGRYRLTPRTGRTHQLRVHLSGLGVPILGDPLYPVVREVPADDFSQPLQLLAQEVRFTDPVSGAERHVVSGRTLPLRGA</sequence>
<dbReference type="Gene3D" id="3.30.2350.10">
    <property type="entry name" value="Pseudouridine synthase"/>
    <property type="match status" value="1"/>
</dbReference>
<proteinExistence type="predicted"/>
<dbReference type="EMBL" id="JBHMAX010000019">
    <property type="protein sequence ID" value="MFB9732426.1"/>
    <property type="molecule type" value="Genomic_DNA"/>
</dbReference>
<dbReference type="PANTHER" id="PTHR21600:SF84">
    <property type="entry name" value="PSEUDOURIDINE SYNTHASE RSUA_RLUA-LIKE DOMAIN-CONTAINING PROTEIN"/>
    <property type="match status" value="1"/>
</dbReference>
<evidence type="ECO:0000256" key="2">
    <source>
        <dbReference type="ARBA" id="ARBA00031870"/>
    </source>
</evidence>
<dbReference type="RefSeq" id="WP_377466380.1">
    <property type="nucleotide sequence ID" value="NZ_JBHMAX010000019.1"/>
</dbReference>
<dbReference type="PANTHER" id="PTHR21600">
    <property type="entry name" value="MITOCHONDRIAL RNA PSEUDOURIDINE SYNTHASE"/>
    <property type="match status" value="1"/>
</dbReference>